<dbReference type="InterPro" id="IPR051396">
    <property type="entry name" value="Bact_Antivir_Def_Nuclease"/>
</dbReference>
<name>A0A3S0QF30_9BACT</name>
<reference evidence="2 3" key="1">
    <citation type="submission" date="2018-12" db="EMBL/GenBank/DDBJ databases">
        <title>Hymenobacter gummosus sp. nov., isolated from a spring.</title>
        <authorList>
            <person name="Nie L."/>
        </authorList>
    </citation>
    <scope>NUCLEOTIDE SEQUENCE [LARGE SCALE GENOMIC DNA]</scope>
    <source>
        <strain evidence="2 3">KCTC 52166</strain>
    </source>
</reference>
<dbReference type="InterPro" id="IPR027417">
    <property type="entry name" value="P-loop_NTPase"/>
</dbReference>
<dbReference type="SUPFAM" id="SSF52540">
    <property type="entry name" value="P-loop containing nucleoside triphosphate hydrolases"/>
    <property type="match status" value="1"/>
</dbReference>
<gene>
    <name evidence="2" type="ORF">EJV47_23210</name>
</gene>
<dbReference type="Pfam" id="PF13304">
    <property type="entry name" value="AAA_21"/>
    <property type="match status" value="1"/>
</dbReference>
<dbReference type="AlphaFoldDB" id="A0A3S0QF30"/>
<dbReference type="EMBL" id="RXOF01000017">
    <property type="protein sequence ID" value="RTQ46065.1"/>
    <property type="molecule type" value="Genomic_DNA"/>
</dbReference>
<dbReference type="PANTHER" id="PTHR43581:SF4">
    <property type="entry name" value="ATP_GTP PHOSPHATASE"/>
    <property type="match status" value="1"/>
</dbReference>
<dbReference type="PANTHER" id="PTHR43581">
    <property type="entry name" value="ATP/GTP PHOSPHATASE"/>
    <property type="match status" value="1"/>
</dbReference>
<accession>A0A3S0QF30</accession>
<dbReference type="GO" id="GO:0016887">
    <property type="term" value="F:ATP hydrolysis activity"/>
    <property type="evidence" value="ECO:0007669"/>
    <property type="project" value="InterPro"/>
</dbReference>
<dbReference type="Gene3D" id="3.40.50.300">
    <property type="entry name" value="P-loop containing nucleotide triphosphate hydrolases"/>
    <property type="match status" value="2"/>
</dbReference>
<dbReference type="OrthoDB" id="9792800at2"/>
<sequence length="390" mass="44934">MENAINTLRIQNFKSIKDVTLQPRRVNLIIGPPNVGKSNILEAMSLLGGIVYEQTDKFMGSFIRYEELRHIFYNNIMTNTIKIYTEKQKVLLGVKPYDSRIIYLNVDEHTQDEFFARTKLPRVALPEQVDRSLLSNFFEETQRLRYDFSEQIQYAYSEIDESGAYKVPGSPDSVVLSTTPKNSWPIKPYLFSHNTDISKDYGYIFLAPPKGGNLISIIQSSALLRREIARMLKPSGQQLLLRMNDRSLEVIKDFDGLIISHPYSSIADTLQRIIFYLAAIESNDDAVILFEEPEAHSYPQYVSMLGQRIVESQNNQFFVATHSPYLVTEILEQMTRNDTLDTELAIFVAYYEDYQTKVRQLTNEEVRTIRNDAVDVFINMDRFTPAAPDA</sequence>
<keyword evidence="3" id="KW-1185">Reference proteome</keyword>
<comment type="caution">
    <text evidence="2">The sequence shown here is derived from an EMBL/GenBank/DDBJ whole genome shotgun (WGS) entry which is preliminary data.</text>
</comment>
<dbReference type="GO" id="GO:0005524">
    <property type="term" value="F:ATP binding"/>
    <property type="evidence" value="ECO:0007669"/>
    <property type="project" value="InterPro"/>
</dbReference>
<evidence type="ECO:0000313" key="2">
    <source>
        <dbReference type="EMBL" id="RTQ46065.1"/>
    </source>
</evidence>
<proteinExistence type="predicted"/>
<protein>
    <recommendedName>
        <fullName evidence="1">ATPase AAA-type core domain-containing protein</fullName>
    </recommendedName>
</protein>
<evidence type="ECO:0000313" key="3">
    <source>
        <dbReference type="Proteomes" id="UP000282184"/>
    </source>
</evidence>
<feature type="domain" description="ATPase AAA-type core" evidence="1">
    <location>
        <begin position="26"/>
        <end position="327"/>
    </location>
</feature>
<dbReference type="InterPro" id="IPR003959">
    <property type="entry name" value="ATPase_AAA_core"/>
</dbReference>
<evidence type="ECO:0000259" key="1">
    <source>
        <dbReference type="Pfam" id="PF13304"/>
    </source>
</evidence>
<organism evidence="2 3">
    <name type="scientific">Hymenobacter gummosus</name>
    <dbReference type="NCBI Taxonomy" id="1776032"/>
    <lineage>
        <taxon>Bacteria</taxon>
        <taxon>Pseudomonadati</taxon>
        <taxon>Bacteroidota</taxon>
        <taxon>Cytophagia</taxon>
        <taxon>Cytophagales</taxon>
        <taxon>Hymenobacteraceae</taxon>
        <taxon>Hymenobacter</taxon>
    </lineage>
</organism>
<dbReference type="Proteomes" id="UP000282184">
    <property type="component" value="Unassembled WGS sequence"/>
</dbReference>
<dbReference type="RefSeq" id="WP_126695601.1">
    <property type="nucleotide sequence ID" value="NZ_RXOF01000017.1"/>
</dbReference>